<feature type="domain" description="Rubisco accumulation factor 1 C-terminal" evidence="2">
    <location>
        <begin position="116"/>
        <end position="258"/>
    </location>
</feature>
<feature type="region of interest" description="Disordered" evidence="1">
    <location>
        <begin position="64"/>
        <end position="87"/>
    </location>
</feature>
<dbReference type="OrthoDB" id="194277at2759"/>
<organism evidence="3 4">
    <name type="scientific">Chondrus crispus</name>
    <name type="common">Carrageen Irish moss</name>
    <name type="synonym">Polymorpha crispa</name>
    <dbReference type="NCBI Taxonomy" id="2769"/>
    <lineage>
        <taxon>Eukaryota</taxon>
        <taxon>Rhodophyta</taxon>
        <taxon>Florideophyceae</taxon>
        <taxon>Rhodymeniophycidae</taxon>
        <taxon>Gigartinales</taxon>
        <taxon>Gigartinaceae</taxon>
        <taxon>Chondrus</taxon>
    </lineage>
</organism>
<dbReference type="GeneID" id="17318747"/>
<evidence type="ECO:0000313" key="4">
    <source>
        <dbReference type="Proteomes" id="UP000012073"/>
    </source>
</evidence>
<dbReference type="InterPro" id="IPR040858">
    <property type="entry name" value="Raf1_C"/>
</dbReference>
<gene>
    <name evidence="3" type="ORF">CHC_T00007381001</name>
</gene>
<name>R7QT97_CHOCR</name>
<dbReference type="KEGG" id="ccp:CHC_T00007381001"/>
<dbReference type="EMBL" id="HG002236">
    <property type="protein sequence ID" value="CDF40736.1"/>
    <property type="molecule type" value="Genomic_DNA"/>
</dbReference>
<dbReference type="Pfam" id="PF18087">
    <property type="entry name" value="RuBisCo_chap_C"/>
    <property type="match status" value="1"/>
</dbReference>
<evidence type="ECO:0000313" key="3">
    <source>
        <dbReference type="EMBL" id="CDF40736.1"/>
    </source>
</evidence>
<dbReference type="Proteomes" id="UP000012073">
    <property type="component" value="Unassembled WGS sequence"/>
</dbReference>
<reference evidence="4" key="1">
    <citation type="journal article" date="2013" name="Proc. Natl. Acad. Sci. U.S.A.">
        <title>Genome structure and metabolic features in the red seaweed Chondrus crispus shed light on evolution of the Archaeplastida.</title>
        <authorList>
            <person name="Collen J."/>
            <person name="Porcel B."/>
            <person name="Carre W."/>
            <person name="Ball S.G."/>
            <person name="Chaparro C."/>
            <person name="Tonon T."/>
            <person name="Barbeyron T."/>
            <person name="Michel G."/>
            <person name="Noel B."/>
            <person name="Valentin K."/>
            <person name="Elias M."/>
            <person name="Artiguenave F."/>
            <person name="Arun A."/>
            <person name="Aury J.M."/>
            <person name="Barbosa-Neto J.F."/>
            <person name="Bothwell J.H."/>
            <person name="Bouget F.Y."/>
            <person name="Brillet L."/>
            <person name="Cabello-Hurtado F."/>
            <person name="Capella-Gutierrez S."/>
            <person name="Charrier B."/>
            <person name="Cladiere L."/>
            <person name="Cock J.M."/>
            <person name="Coelho S.M."/>
            <person name="Colleoni C."/>
            <person name="Czjzek M."/>
            <person name="Da Silva C."/>
            <person name="Delage L."/>
            <person name="Denoeud F."/>
            <person name="Deschamps P."/>
            <person name="Dittami S.M."/>
            <person name="Gabaldon T."/>
            <person name="Gachon C.M."/>
            <person name="Groisillier A."/>
            <person name="Herve C."/>
            <person name="Jabbari K."/>
            <person name="Katinka M."/>
            <person name="Kloareg B."/>
            <person name="Kowalczyk N."/>
            <person name="Labadie K."/>
            <person name="Leblanc C."/>
            <person name="Lopez P.J."/>
            <person name="McLachlan D.H."/>
            <person name="Meslet-Cladiere L."/>
            <person name="Moustafa A."/>
            <person name="Nehr Z."/>
            <person name="Nyvall Collen P."/>
            <person name="Panaud O."/>
            <person name="Partensky F."/>
            <person name="Poulain J."/>
            <person name="Rensing S.A."/>
            <person name="Rousvoal S."/>
            <person name="Samson G."/>
            <person name="Symeonidi A."/>
            <person name="Weissenbach J."/>
            <person name="Zambounis A."/>
            <person name="Wincker P."/>
            <person name="Boyen C."/>
        </authorList>
    </citation>
    <scope>NUCLEOTIDE SEQUENCE [LARGE SCALE GENOMIC DNA]</scope>
    <source>
        <strain evidence="4">cv. Stackhouse</strain>
    </source>
</reference>
<evidence type="ECO:0000259" key="2">
    <source>
        <dbReference type="Pfam" id="PF18087"/>
    </source>
</evidence>
<dbReference type="RefSeq" id="XP_005711030.1">
    <property type="nucleotide sequence ID" value="XM_005710973.1"/>
</dbReference>
<evidence type="ECO:0000256" key="1">
    <source>
        <dbReference type="SAM" id="MobiDB-lite"/>
    </source>
</evidence>
<dbReference type="AlphaFoldDB" id="R7QT97"/>
<feature type="compositionally biased region" description="Pro residues" evidence="1">
    <location>
        <begin position="69"/>
        <end position="82"/>
    </location>
</feature>
<sequence length="283" mass="31087">MGIDTAFVPFSTFAPGLRPASRAAPVCSRNQPKMIARENVQGSEEIKRLQKKLEELRAMRERIAKEKSVPPPQASTPPPQAPAQPAVQNVTPSNNTNLSFALGKHGEGSRFLSMSAVEAEEHFPRILTVAGRVPELTVKEFMETPPVLQNRPPNAGNMFVTMLPPGYQGQIIAMQGLEVIAKCMDPVAVLIPAEELSAAQLSISDDADIAVVVERNVSKLDFDKTKFYAWAVGGRVKVGWVKEMPSPDNAKCLGQVVFGMLEEKEELRKKKSCWEEENETYSA</sequence>
<protein>
    <recommendedName>
        <fullName evidence="2">Rubisco accumulation factor 1 C-terminal domain-containing protein</fullName>
    </recommendedName>
</protein>
<dbReference type="Gramene" id="CDF40736">
    <property type="protein sequence ID" value="CDF40736"/>
    <property type="gene ID" value="CHC_T00007381001"/>
</dbReference>
<accession>R7QT97</accession>
<dbReference type="OMA" id="CWEEENE"/>
<keyword evidence="4" id="KW-1185">Reference proteome</keyword>
<proteinExistence type="predicted"/>